<evidence type="ECO:0000256" key="3">
    <source>
        <dbReference type="ARBA" id="ARBA00023163"/>
    </source>
</evidence>
<evidence type="ECO:0000259" key="4">
    <source>
        <dbReference type="PROSITE" id="PS51118"/>
    </source>
</evidence>
<feature type="domain" description="HTH hxlR-type" evidence="4">
    <location>
        <begin position="7"/>
        <end position="110"/>
    </location>
</feature>
<protein>
    <submittedName>
        <fullName evidence="5">Helix-turn-helix transcriptional regulator</fullName>
    </submittedName>
</protein>
<dbReference type="InterPro" id="IPR036390">
    <property type="entry name" value="WH_DNA-bd_sf"/>
</dbReference>
<dbReference type="CDD" id="cd00090">
    <property type="entry name" value="HTH_ARSR"/>
    <property type="match status" value="1"/>
</dbReference>
<keyword evidence="2" id="KW-0238">DNA-binding</keyword>
<name>A0AAW4PMH8_9EURY</name>
<dbReference type="SUPFAM" id="SSF46785">
    <property type="entry name" value="Winged helix' DNA-binding domain"/>
    <property type="match status" value="1"/>
</dbReference>
<dbReference type="PANTHER" id="PTHR33204">
    <property type="entry name" value="TRANSCRIPTIONAL REGULATOR, MARR FAMILY"/>
    <property type="match status" value="1"/>
</dbReference>
<reference evidence="5 6" key="1">
    <citation type="submission" date="2021-06" db="EMBL/GenBank/DDBJ databases">
        <title>Halomicroarcula sp. a new haloarchaeum isolated from saline soil.</title>
        <authorList>
            <person name="Duran-Viseras A."/>
            <person name="Sanchez-Porro C."/>
            <person name="Ventosa A."/>
        </authorList>
    </citation>
    <scope>NUCLEOTIDE SEQUENCE [LARGE SCALE GENOMIC DNA]</scope>
    <source>
        <strain evidence="5 6">F13</strain>
    </source>
</reference>
<dbReference type="Pfam" id="PF01638">
    <property type="entry name" value="HxlR"/>
    <property type="match status" value="1"/>
</dbReference>
<evidence type="ECO:0000256" key="1">
    <source>
        <dbReference type="ARBA" id="ARBA00023015"/>
    </source>
</evidence>
<evidence type="ECO:0000313" key="5">
    <source>
        <dbReference type="EMBL" id="MBX0322277.1"/>
    </source>
</evidence>
<dbReference type="InterPro" id="IPR036388">
    <property type="entry name" value="WH-like_DNA-bd_sf"/>
</dbReference>
<sequence length="117" mass="13214">MSTTTSCDTHPAAPLFSLLGKAHTMYLLDRLVRREPRPWRFTELQRTLDMSPNTLSVRLDELVDAGLVTRTQYGEIPPRVEYEATEKAAALGPVFGELRDWARVYERPSPSHSGGQE</sequence>
<evidence type="ECO:0000256" key="2">
    <source>
        <dbReference type="ARBA" id="ARBA00023125"/>
    </source>
</evidence>
<dbReference type="AlphaFoldDB" id="A0AAW4PMH8"/>
<accession>A0AAW4PMH8</accession>
<dbReference type="PROSITE" id="PS51118">
    <property type="entry name" value="HTH_HXLR"/>
    <property type="match status" value="1"/>
</dbReference>
<dbReference type="InterPro" id="IPR011991">
    <property type="entry name" value="ArsR-like_HTH"/>
</dbReference>
<dbReference type="EMBL" id="RKLR01000001">
    <property type="protein sequence ID" value="MBX0322277.1"/>
    <property type="molecule type" value="Genomic_DNA"/>
</dbReference>
<dbReference type="Gene3D" id="1.10.10.10">
    <property type="entry name" value="Winged helix-like DNA-binding domain superfamily/Winged helix DNA-binding domain"/>
    <property type="match status" value="1"/>
</dbReference>
<comment type="caution">
    <text evidence="5">The sequence shown here is derived from an EMBL/GenBank/DDBJ whole genome shotgun (WGS) entry which is preliminary data.</text>
</comment>
<dbReference type="RefSeq" id="WP_220617240.1">
    <property type="nucleotide sequence ID" value="NZ_RKLR01000001.1"/>
</dbReference>
<dbReference type="Proteomes" id="UP001430377">
    <property type="component" value="Unassembled WGS sequence"/>
</dbReference>
<dbReference type="InterPro" id="IPR002577">
    <property type="entry name" value="HTH_HxlR"/>
</dbReference>
<keyword evidence="1" id="KW-0805">Transcription regulation</keyword>
<gene>
    <name evidence="5" type="ORF">EGH21_04425</name>
</gene>
<evidence type="ECO:0000313" key="6">
    <source>
        <dbReference type="Proteomes" id="UP001430377"/>
    </source>
</evidence>
<proteinExistence type="predicted"/>
<dbReference type="PANTHER" id="PTHR33204:SF18">
    <property type="entry name" value="TRANSCRIPTIONAL REGULATORY PROTEIN"/>
    <property type="match status" value="1"/>
</dbReference>
<organism evidence="5 6">
    <name type="scientific">Haloarcula rubra</name>
    <dbReference type="NCBI Taxonomy" id="2487747"/>
    <lineage>
        <taxon>Archaea</taxon>
        <taxon>Methanobacteriati</taxon>
        <taxon>Methanobacteriota</taxon>
        <taxon>Stenosarchaea group</taxon>
        <taxon>Halobacteria</taxon>
        <taxon>Halobacteriales</taxon>
        <taxon>Haloarculaceae</taxon>
        <taxon>Haloarcula</taxon>
    </lineage>
</organism>
<keyword evidence="3" id="KW-0804">Transcription</keyword>
<dbReference type="GO" id="GO:0003677">
    <property type="term" value="F:DNA binding"/>
    <property type="evidence" value="ECO:0007669"/>
    <property type="project" value="UniProtKB-KW"/>
</dbReference>
<keyword evidence="6" id="KW-1185">Reference proteome</keyword>